<evidence type="ECO:0000256" key="2">
    <source>
        <dbReference type="ARBA" id="ARBA00023125"/>
    </source>
</evidence>
<dbReference type="InterPro" id="IPR018062">
    <property type="entry name" value="HTH_AraC-typ_CS"/>
</dbReference>
<keyword evidence="1" id="KW-0805">Transcription regulation</keyword>
<evidence type="ECO:0000313" key="5">
    <source>
        <dbReference type="EMBL" id="UYQ90974.1"/>
    </source>
</evidence>
<organism evidence="5 6">
    <name type="scientific">Chitinophaga horti</name>
    <dbReference type="NCBI Taxonomy" id="2920382"/>
    <lineage>
        <taxon>Bacteria</taxon>
        <taxon>Pseudomonadati</taxon>
        <taxon>Bacteroidota</taxon>
        <taxon>Chitinophagia</taxon>
        <taxon>Chitinophagales</taxon>
        <taxon>Chitinophagaceae</taxon>
        <taxon>Chitinophaga</taxon>
    </lineage>
</organism>
<dbReference type="Gene3D" id="2.60.120.280">
    <property type="entry name" value="Regulatory protein AraC"/>
    <property type="match status" value="1"/>
</dbReference>
<sequence length="303" mass="34839">MLNKRRKKDGFQGQKAIIIPRSVLQGKCVSHALINSLYITDIGYYPKAHFHYRQRPSGADQHILIYCHEGAGTAIVHDQSYTLLAGDFLIIPAKVKHTYVADAHNPWTIYWMHFNGNLAEAWAQQLIRHLNGHKGFLPDVGKTIALFDEMYGQLERGYSMDHLMHCNMCAWHYLASFLYEDKGRAVHNSISDTVDQAISFMKQNVDQNLTLEGIAQAVNFSASHFSLLFRKKTGFAPIEYYNHLKMQHACQFLLFTDKRIKEIGLAVGISDQQYFSRIFKKTMGVSPQQYRSKRTTEEMETNK</sequence>
<dbReference type="SUPFAM" id="SSF46689">
    <property type="entry name" value="Homeodomain-like"/>
    <property type="match status" value="2"/>
</dbReference>
<dbReference type="Pfam" id="PF02311">
    <property type="entry name" value="AraC_binding"/>
    <property type="match status" value="1"/>
</dbReference>
<reference evidence="5" key="1">
    <citation type="submission" date="2022-10" db="EMBL/GenBank/DDBJ databases">
        <title>Chitinophaga sp. nov., isolated from soil.</title>
        <authorList>
            <person name="Jeon C.O."/>
        </authorList>
    </citation>
    <scope>NUCLEOTIDE SEQUENCE</scope>
    <source>
        <strain evidence="5">R8</strain>
    </source>
</reference>
<dbReference type="Gene3D" id="1.10.10.60">
    <property type="entry name" value="Homeodomain-like"/>
    <property type="match status" value="2"/>
</dbReference>
<dbReference type="PROSITE" id="PS00041">
    <property type="entry name" value="HTH_ARAC_FAMILY_1"/>
    <property type="match status" value="1"/>
</dbReference>
<dbReference type="InterPro" id="IPR020449">
    <property type="entry name" value="Tscrpt_reg_AraC-type_HTH"/>
</dbReference>
<dbReference type="Pfam" id="PF12833">
    <property type="entry name" value="HTH_18"/>
    <property type="match status" value="1"/>
</dbReference>
<proteinExistence type="predicted"/>
<dbReference type="PANTHER" id="PTHR43280:SF30">
    <property type="entry name" value="MMSAB OPERON REGULATORY PROTEIN"/>
    <property type="match status" value="1"/>
</dbReference>
<protein>
    <submittedName>
        <fullName evidence="5">AraC family transcriptional regulator</fullName>
    </submittedName>
</protein>
<feature type="domain" description="HTH araC/xylS-type" evidence="4">
    <location>
        <begin position="195"/>
        <end position="293"/>
    </location>
</feature>
<name>A0ABY6IY07_9BACT</name>
<dbReference type="SUPFAM" id="SSF51215">
    <property type="entry name" value="Regulatory protein AraC"/>
    <property type="match status" value="1"/>
</dbReference>
<dbReference type="SMART" id="SM00342">
    <property type="entry name" value="HTH_ARAC"/>
    <property type="match status" value="1"/>
</dbReference>
<dbReference type="InterPro" id="IPR037923">
    <property type="entry name" value="HTH-like"/>
</dbReference>
<evidence type="ECO:0000259" key="4">
    <source>
        <dbReference type="PROSITE" id="PS01124"/>
    </source>
</evidence>
<dbReference type="InterPro" id="IPR009057">
    <property type="entry name" value="Homeodomain-like_sf"/>
</dbReference>
<dbReference type="PANTHER" id="PTHR43280">
    <property type="entry name" value="ARAC-FAMILY TRANSCRIPTIONAL REGULATOR"/>
    <property type="match status" value="1"/>
</dbReference>
<keyword evidence="2" id="KW-0238">DNA-binding</keyword>
<dbReference type="Proteomes" id="UP001162741">
    <property type="component" value="Chromosome"/>
</dbReference>
<dbReference type="PRINTS" id="PR00032">
    <property type="entry name" value="HTHARAC"/>
</dbReference>
<dbReference type="InterPro" id="IPR018060">
    <property type="entry name" value="HTH_AraC"/>
</dbReference>
<dbReference type="RefSeq" id="WP_264279470.1">
    <property type="nucleotide sequence ID" value="NZ_CP107006.1"/>
</dbReference>
<keyword evidence="6" id="KW-1185">Reference proteome</keyword>
<dbReference type="CDD" id="cd06986">
    <property type="entry name" value="cupin_MmsR-like_N"/>
    <property type="match status" value="1"/>
</dbReference>
<dbReference type="EMBL" id="CP107006">
    <property type="protein sequence ID" value="UYQ90974.1"/>
    <property type="molecule type" value="Genomic_DNA"/>
</dbReference>
<evidence type="ECO:0000256" key="1">
    <source>
        <dbReference type="ARBA" id="ARBA00023015"/>
    </source>
</evidence>
<keyword evidence="3" id="KW-0804">Transcription</keyword>
<evidence type="ECO:0000313" key="6">
    <source>
        <dbReference type="Proteomes" id="UP001162741"/>
    </source>
</evidence>
<accession>A0ABY6IY07</accession>
<dbReference type="PROSITE" id="PS01124">
    <property type="entry name" value="HTH_ARAC_FAMILY_2"/>
    <property type="match status" value="1"/>
</dbReference>
<evidence type="ECO:0000256" key="3">
    <source>
        <dbReference type="ARBA" id="ARBA00023163"/>
    </source>
</evidence>
<gene>
    <name evidence="5" type="ORF">MKQ68_12810</name>
</gene>
<dbReference type="InterPro" id="IPR003313">
    <property type="entry name" value="AraC-bd"/>
</dbReference>